<reference evidence="1" key="2">
    <citation type="journal article" date="2016" name="Mol. Ecol.">
        <title>Population genomics of the filarial nematode parasite Wuchereria bancrofti from mosquitoes.</title>
        <authorList>
            <person name="Small S.T."/>
            <person name="Reimer L.J."/>
            <person name="Tisch D.J."/>
            <person name="King C.L."/>
            <person name="Christensen B.M."/>
            <person name="Siba P.M."/>
            <person name="Kazura J.W."/>
            <person name="Serre D."/>
            <person name="Zimmerman P.A."/>
        </authorList>
    </citation>
    <scope>NUCLEOTIDE SEQUENCE</scope>
    <source>
        <strain evidence="1">pt0022</strain>
    </source>
</reference>
<dbReference type="Proteomes" id="UP000093561">
    <property type="component" value="Unassembled WGS sequence"/>
</dbReference>
<evidence type="ECO:0000313" key="2">
    <source>
        <dbReference type="WBParaSite" id="mrna-Wban_00895"/>
    </source>
</evidence>
<sequence length="161" mass="18116">MFTYQRNGGGSRWKKRPAGKMVVCNVHQTIRRTFVNGIYSVTGYVPSVMSLTPLYQSFPVFFFIMNEESVWAAGTFHFDERTMFSGDSNENSVFKVLNSITMKRVHRDVGVLGTPFVGAFVTGIIEKRYVRMKKDAEPVIEAVLHGVIGTLVISFRSGCCK</sequence>
<protein>
    <submittedName>
        <fullName evidence="2">Uncharacterized protein</fullName>
    </submittedName>
</protein>
<evidence type="ECO:0000313" key="1">
    <source>
        <dbReference type="Proteomes" id="UP000093561"/>
    </source>
</evidence>
<proteinExistence type="predicted"/>
<reference evidence="1" key="1">
    <citation type="submission" date="2015-03" db="EMBL/GenBank/DDBJ databases">
        <title>Wuchereria bancrofti Genome Sequencing Papua New Guinea Strain.</title>
        <authorList>
            <person name="Small S.T."/>
            <person name="Serre D."/>
            <person name="Zimmerman P.A."/>
        </authorList>
    </citation>
    <scope>NUCLEOTIDE SEQUENCE [LARGE SCALE GENOMIC DNA]</scope>
    <source>
        <strain evidence="1">pt0022</strain>
    </source>
</reference>
<name>A0AAF5PHU8_WUCBA</name>
<accession>A0AAF5PHU8</accession>
<dbReference type="AlphaFoldDB" id="A0AAF5PHU8"/>
<organism evidence="1 2">
    <name type="scientific">Wuchereria bancrofti</name>
    <dbReference type="NCBI Taxonomy" id="6293"/>
    <lineage>
        <taxon>Eukaryota</taxon>
        <taxon>Metazoa</taxon>
        <taxon>Ecdysozoa</taxon>
        <taxon>Nematoda</taxon>
        <taxon>Chromadorea</taxon>
        <taxon>Rhabditida</taxon>
        <taxon>Spirurina</taxon>
        <taxon>Spiruromorpha</taxon>
        <taxon>Filarioidea</taxon>
        <taxon>Onchocercidae</taxon>
        <taxon>Wuchereria</taxon>
    </lineage>
</organism>
<dbReference type="WBParaSite" id="mrna-Wban_00895">
    <property type="protein sequence ID" value="mrna-Wban_00895"/>
    <property type="gene ID" value="Wban_00895"/>
</dbReference>
<reference evidence="2" key="3">
    <citation type="submission" date="2024-02" db="UniProtKB">
        <authorList>
            <consortium name="WormBaseParasite"/>
        </authorList>
    </citation>
    <scope>IDENTIFICATION</scope>
    <source>
        <strain evidence="2">pt0022</strain>
    </source>
</reference>